<name>A0A0B2PSV7_GLYSO</name>
<sequence length="89" mass="10059">MRKTLFVAPTSVLVSRLSVFHLRPAPPIFEFNTIFGSRVKMKRDLNAITLFKHMHVKGIVGIVEPGLGIFKILVSCSCHLGHMKFAFFM</sequence>
<dbReference type="EMBL" id="KN664134">
    <property type="protein sequence ID" value="KHN10818.1"/>
    <property type="molecule type" value="Genomic_DNA"/>
</dbReference>
<gene>
    <name evidence="1" type="ORF">glysoja_027431</name>
</gene>
<proteinExistence type="predicted"/>
<reference evidence="1" key="1">
    <citation type="submission" date="2014-07" db="EMBL/GenBank/DDBJ databases">
        <title>Identification of a novel salt tolerance gene in wild soybean by whole-genome sequencing.</title>
        <authorList>
            <person name="Lam H.-M."/>
            <person name="Qi X."/>
            <person name="Li M.-W."/>
            <person name="Liu X."/>
            <person name="Xie M."/>
            <person name="Ni M."/>
            <person name="Xu X."/>
        </authorList>
    </citation>
    <scope>NUCLEOTIDE SEQUENCE [LARGE SCALE GENOMIC DNA]</scope>
    <source>
        <tissue evidence="1">Root</tissue>
    </source>
</reference>
<evidence type="ECO:0000313" key="1">
    <source>
        <dbReference type="EMBL" id="KHN10818.1"/>
    </source>
</evidence>
<protein>
    <submittedName>
        <fullName evidence="1">Uncharacterized protein</fullName>
    </submittedName>
</protein>
<organism evidence="1">
    <name type="scientific">Glycine soja</name>
    <name type="common">Wild soybean</name>
    <dbReference type="NCBI Taxonomy" id="3848"/>
    <lineage>
        <taxon>Eukaryota</taxon>
        <taxon>Viridiplantae</taxon>
        <taxon>Streptophyta</taxon>
        <taxon>Embryophyta</taxon>
        <taxon>Tracheophyta</taxon>
        <taxon>Spermatophyta</taxon>
        <taxon>Magnoliopsida</taxon>
        <taxon>eudicotyledons</taxon>
        <taxon>Gunneridae</taxon>
        <taxon>Pentapetalae</taxon>
        <taxon>rosids</taxon>
        <taxon>fabids</taxon>
        <taxon>Fabales</taxon>
        <taxon>Fabaceae</taxon>
        <taxon>Papilionoideae</taxon>
        <taxon>50 kb inversion clade</taxon>
        <taxon>NPAAA clade</taxon>
        <taxon>indigoferoid/millettioid clade</taxon>
        <taxon>Phaseoleae</taxon>
        <taxon>Glycine</taxon>
        <taxon>Glycine subgen. Soja</taxon>
    </lineage>
</organism>
<accession>A0A0B2PSV7</accession>
<dbReference type="AlphaFoldDB" id="A0A0B2PSV7"/>
<dbReference type="Proteomes" id="UP000053555">
    <property type="component" value="Unassembled WGS sequence"/>
</dbReference>